<dbReference type="InterPro" id="IPR006274">
    <property type="entry name" value="CarbamoylP_synth_ssu"/>
</dbReference>
<evidence type="ECO:0000256" key="4">
    <source>
        <dbReference type="ARBA" id="ARBA00022598"/>
    </source>
</evidence>
<dbReference type="SUPFAM" id="SSF52021">
    <property type="entry name" value="Carbamoyl phosphate synthetase, small subunit N-terminal domain"/>
    <property type="match status" value="1"/>
</dbReference>
<accession>A0ABQ6NCY5</accession>
<feature type="domain" description="Carbamoyl-phosphate synthase small subunit N-terminal" evidence="13">
    <location>
        <begin position="43"/>
        <end position="184"/>
    </location>
</feature>
<evidence type="ECO:0000256" key="12">
    <source>
        <dbReference type="ARBA" id="ARBA00049285"/>
    </source>
</evidence>
<keyword evidence="7" id="KW-0315">Glutamine amidotransferase</keyword>
<comment type="subunit">
    <text evidence="8">Heterodimer composed of 2 chains; the small (or glutamine) chain promotes the hydrolysis of glutamine to ammonia, which is used by the large (or ammonia) chain to synthesize carbamoyl phosphate.</text>
</comment>
<dbReference type="Gene3D" id="3.50.30.20">
    <property type="entry name" value="Carbamoyl-phosphate synthase small subunit, N-terminal domain"/>
    <property type="match status" value="1"/>
</dbReference>
<dbReference type="InterPro" id="IPR036480">
    <property type="entry name" value="CarbP_synth_ssu_N_sf"/>
</dbReference>
<keyword evidence="5" id="KW-0547">Nucleotide-binding</keyword>
<evidence type="ECO:0000256" key="10">
    <source>
        <dbReference type="ARBA" id="ARBA00044340"/>
    </source>
</evidence>
<dbReference type="Pfam" id="PF00988">
    <property type="entry name" value="CPSase_sm_chain"/>
    <property type="match status" value="1"/>
</dbReference>
<evidence type="ECO:0000259" key="13">
    <source>
        <dbReference type="SMART" id="SM01097"/>
    </source>
</evidence>
<dbReference type="SUPFAM" id="SSF52317">
    <property type="entry name" value="Class I glutamine amidotransferase-like"/>
    <property type="match status" value="1"/>
</dbReference>
<dbReference type="SMART" id="SM01097">
    <property type="entry name" value="CPSase_sm_chain"/>
    <property type="match status" value="1"/>
</dbReference>
<evidence type="ECO:0000256" key="2">
    <source>
        <dbReference type="ARBA" id="ARBA00007800"/>
    </source>
</evidence>
<dbReference type="CDD" id="cd01744">
    <property type="entry name" value="GATase1_CPSase"/>
    <property type="match status" value="1"/>
</dbReference>
<gene>
    <name evidence="14" type="ORF">TeGR_g13947</name>
</gene>
<evidence type="ECO:0000256" key="11">
    <source>
        <dbReference type="ARBA" id="ARBA00048816"/>
    </source>
</evidence>
<dbReference type="PANTHER" id="PTHR43418:SF7">
    <property type="entry name" value="CARBAMOYL-PHOSPHATE SYNTHASE SMALL CHAIN"/>
    <property type="match status" value="1"/>
</dbReference>
<evidence type="ECO:0000256" key="7">
    <source>
        <dbReference type="ARBA" id="ARBA00022962"/>
    </source>
</evidence>
<keyword evidence="6" id="KW-0067">ATP-binding</keyword>
<dbReference type="PANTHER" id="PTHR43418">
    <property type="entry name" value="MULTIFUNCTIONAL TRYPTOPHAN BIOSYNTHESIS PROTEIN-RELATED"/>
    <property type="match status" value="1"/>
</dbReference>
<keyword evidence="15" id="KW-1185">Reference proteome</keyword>
<comment type="caution">
    <text evidence="14">The sequence shown here is derived from an EMBL/GenBank/DDBJ whole genome shotgun (WGS) entry which is preliminary data.</text>
</comment>
<evidence type="ECO:0000256" key="6">
    <source>
        <dbReference type="ARBA" id="ARBA00022840"/>
    </source>
</evidence>
<protein>
    <recommendedName>
        <fullName evidence="9">Carbamoyl phosphate synthase arginine-specific small chain</fullName>
        <ecNumber evidence="3">6.3.5.5</ecNumber>
    </recommendedName>
    <alternativeName>
        <fullName evidence="10">Arginine-specific carbamoyl phosphate synthetase, glutamine chain</fullName>
    </alternativeName>
</protein>
<proteinExistence type="inferred from homology"/>
<evidence type="ECO:0000256" key="8">
    <source>
        <dbReference type="ARBA" id="ARBA00044031"/>
    </source>
</evidence>
<dbReference type="Pfam" id="PF00117">
    <property type="entry name" value="GATase"/>
    <property type="match status" value="1"/>
</dbReference>
<comment type="catalytic activity">
    <reaction evidence="11">
        <text>hydrogencarbonate + L-glutamine + 2 ATP + H2O = carbamoyl phosphate + L-glutamate + 2 ADP + phosphate + 2 H(+)</text>
        <dbReference type="Rhea" id="RHEA:18633"/>
        <dbReference type="ChEBI" id="CHEBI:15377"/>
        <dbReference type="ChEBI" id="CHEBI:15378"/>
        <dbReference type="ChEBI" id="CHEBI:17544"/>
        <dbReference type="ChEBI" id="CHEBI:29985"/>
        <dbReference type="ChEBI" id="CHEBI:30616"/>
        <dbReference type="ChEBI" id="CHEBI:43474"/>
        <dbReference type="ChEBI" id="CHEBI:58228"/>
        <dbReference type="ChEBI" id="CHEBI:58359"/>
        <dbReference type="ChEBI" id="CHEBI:456216"/>
        <dbReference type="EC" id="6.3.5.5"/>
    </reaction>
</comment>
<evidence type="ECO:0000256" key="5">
    <source>
        <dbReference type="ARBA" id="ARBA00022741"/>
    </source>
</evidence>
<dbReference type="PROSITE" id="PS51273">
    <property type="entry name" value="GATASE_TYPE_1"/>
    <property type="match status" value="1"/>
</dbReference>
<dbReference type="InterPro" id="IPR035686">
    <property type="entry name" value="CPSase_GATase1"/>
</dbReference>
<evidence type="ECO:0000256" key="1">
    <source>
        <dbReference type="ARBA" id="ARBA00005077"/>
    </source>
</evidence>
<organism evidence="14 15">
    <name type="scientific">Tetraparma gracilis</name>
    <dbReference type="NCBI Taxonomy" id="2962635"/>
    <lineage>
        <taxon>Eukaryota</taxon>
        <taxon>Sar</taxon>
        <taxon>Stramenopiles</taxon>
        <taxon>Ochrophyta</taxon>
        <taxon>Bolidophyceae</taxon>
        <taxon>Parmales</taxon>
        <taxon>Triparmaceae</taxon>
        <taxon>Tetraparma</taxon>
    </lineage>
</organism>
<comment type="catalytic activity">
    <reaction evidence="12">
        <text>L-glutamine + H2O = L-glutamate + NH4(+)</text>
        <dbReference type="Rhea" id="RHEA:15889"/>
        <dbReference type="ChEBI" id="CHEBI:15377"/>
        <dbReference type="ChEBI" id="CHEBI:28938"/>
        <dbReference type="ChEBI" id="CHEBI:29985"/>
        <dbReference type="ChEBI" id="CHEBI:58359"/>
    </reaction>
</comment>
<dbReference type="EC" id="6.3.5.5" evidence="3"/>
<dbReference type="PRINTS" id="PR00099">
    <property type="entry name" value="CPSGATASE"/>
</dbReference>
<evidence type="ECO:0000256" key="3">
    <source>
        <dbReference type="ARBA" id="ARBA00012738"/>
    </source>
</evidence>
<reference evidence="14 15" key="1">
    <citation type="journal article" date="2023" name="Commun. Biol.">
        <title>Genome analysis of Parmales, the sister group of diatoms, reveals the evolutionary specialization of diatoms from phago-mixotrophs to photoautotrophs.</title>
        <authorList>
            <person name="Ban H."/>
            <person name="Sato S."/>
            <person name="Yoshikawa S."/>
            <person name="Yamada K."/>
            <person name="Nakamura Y."/>
            <person name="Ichinomiya M."/>
            <person name="Sato N."/>
            <person name="Blanc-Mathieu R."/>
            <person name="Endo H."/>
            <person name="Kuwata A."/>
            <person name="Ogata H."/>
        </authorList>
    </citation>
    <scope>NUCLEOTIDE SEQUENCE [LARGE SCALE GENOMIC DNA]</scope>
</reference>
<dbReference type="EMBL" id="BRYB01006387">
    <property type="protein sequence ID" value="GMI56378.1"/>
    <property type="molecule type" value="Genomic_DNA"/>
</dbReference>
<evidence type="ECO:0000313" key="14">
    <source>
        <dbReference type="EMBL" id="GMI56378.1"/>
    </source>
</evidence>
<dbReference type="Gene3D" id="3.40.50.880">
    <property type="match status" value="1"/>
</dbReference>
<dbReference type="InterPro" id="IPR017926">
    <property type="entry name" value="GATASE"/>
</dbReference>
<comment type="similarity">
    <text evidence="2">Belongs to the CarA family.</text>
</comment>
<dbReference type="InterPro" id="IPR002474">
    <property type="entry name" value="CarbamoylP_synth_ssu_N"/>
</dbReference>
<name>A0ABQ6NCY5_9STRA</name>
<dbReference type="InterPro" id="IPR029062">
    <property type="entry name" value="Class_I_gatase-like"/>
</dbReference>
<evidence type="ECO:0000256" key="9">
    <source>
        <dbReference type="ARBA" id="ARBA00044168"/>
    </source>
</evidence>
<keyword evidence="4" id="KW-0436">Ligase</keyword>
<dbReference type="InterPro" id="IPR050472">
    <property type="entry name" value="Anth_synth/Amidotransfase"/>
</dbReference>
<evidence type="ECO:0000313" key="15">
    <source>
        <dbReference type="Proteomes" id="UP001165060"/>
    </source>
</evidence>
<dbReference type="PRINTS" id="PR00096">
    <property type="entry name" value="GATASE"/>
</dbReference>
<dbReference type="Proteomes" id="UP001165060">
    <property type="component" value="Unassembled WGS sequence"/>
</dbReference>
<dbReference type="NCBIfam" id="TIGR01368">
    <property type="entry name" value="CPSaseIIsmall"/>
    <property type="match status" value="1"/>
</dbReference>
<sequence>MLLPRLSHMFRPLSSPLSKLRSRALSSLKPLQPRGGPESEPRRAAVLHLKDSGLKIPCESFGSHSPTSGEVVFATGMVGYPESLTDPSYTGQILTLTSPMVGNYGVPRRDQLCDLGLPRGFEGSKIHASGLLVQDYCAEYSHWNAGSSLGDWLKEEGVPGLTGIDTRMLTKMIREEGALTGRVEIQGMKEPEWRDPMAEHLVAKVTCEEVKTYGKGNPVKVLAVDGGMKYNIIRQLCDRGAEVTVVPYDYDLASNLSAYDGLFLSNGPGDPALCVETIESLSKVLSLEGDDVKPIFGICLGNQLMGLAAGAETFKLPFGNRGQNVPVVNDLNGDAYITPQNHGYAIDTKTLPGGWKPLFTNANDGSNEGILHETKPYFSAQVRRRGGGGEGTDRFDDDI</sequence>
<comment type="pathway">
    <text evidence="1">Amino-acid biosynthesis; L-arginine biosynthesis; carbamoyl phosphate from bicarbonate: step 1/1.</text>
</comment>
<dbReference type="NCBIfam" id="NF009475">
    <property type="entry name" value="PRK12838.1"/>
    <property type="match status" value="1"/>
</dbReference>